<accession>A0ABV1L4X7</accession>
<comment type="caution">
    <text evidence="2">The sequence shown here is derived from an EMBL/GenBank/DDBJ whole genome shotgun (WGS) entry which is preliminary data.</text>
</comment>
<dbReference type="EMBL" id="JBEEWF010000001">
    <property type="protein sequence ID" value="MEQ5346645.1"/>
    <property type="molecule type" value="Genomic_DNA"/>
</dbReference>
<evidence type="ECO:0000313" key="3">
    <source>
        <dbReference type="Proteomes" id="UP001436462"/>
    </source>
</evidence>
<keyword evidence="3" id="KW-1185">Reference proteome</keyword>
<dbReference type="InterPro" id="IPR004929">
    <property type="entry name" value="I-spanin"/>
</dbReference>
<name>A0ABV1L4X7_9GAMM</name>
<dbReference type="RefSeq" id="WP_349419634.1">
    <property type="nucleotide sequence ID" value="NZ_JBEEWF010000001.1"/>
</dbReference>
<protein>
    <submittedName>
        <fullName evidence="2">Lysis protein</fullName>
    </submittedName>
</protein>
<gene>
    <name evidence="2" type="ORF">ABN253_00465</name>
</gene>
<evidence type="ECO:0000256" key="1">
    <source>
        <dbReference type="SAM" id="Phobius"/>
    </source>
</evidence>
<organism evidence="2 3">
    <name type="scientific">Proteus genomosp. 6</name>
    <dbReference type="NCBI Taxonomy" id="1311820"/>
    <lineage>
        <taxon>Bacteria</taxon>
        <taxon>Pseudomonadati</taxon>
        <taxon>Pseudomonadota</taxon>
        <taxon>Gammaproteobacteria</taxon>
        <taxon>Enterobacterales</taxon>
        <taxon>Morganellaceae</taxon>
        <taxon>Proteus</taxon>
    </lineage>
</organism>
<keyword evidence="1" id="KW-1133">Transmembrane helix</keyword>
<dbReference type="Proteomes" id="UP001436462">
    <property type="component" value="Unassembled WGS sequence"/>
</dbReference>
<keyword evidence="1" id="KW-0812">Transmembrane</keyword>
<keyword evidence="1" id="KW-0472">Membrane</keyword>
<feature type="transmembrane region" description="Helical" evidence="1">
    <location>
        <begin position="16"/>
        <end position="34"/>
    </location>
</feature>
<evidence type="ECO:0000313" key="2">
    <source>
        <dbReference type="EMBL" id="MEQ5346645.1"/>
    </source>
</evidence>
<dbReference type="Pfam" id="PF03245">
    <property type="entry name" value="Phage_lysis"/>
    <property type="match status" value="1"/>
</dbReference>
<reference evidence="2 3" key="1">
    <citation type="submission" date="2024-04" db="EMBL/GenBank/DDBJ databases">
        <title>Role of Flies in the Dissemination of Carbapenem-Resistant Enterobacteriaceae (CRE): An Epidemiological and Genomic Study in China.</title>
        <authorList>
            <person name="Kaichao C."/>
            <person name="Zhang R."/>
            <person name="Chen S."/>
        </authorList>
    </citation>
    <scope>NUCLEOTIDE SEQUENCE [LARGE SCALE GENOMIC DNA]</scope>
    <source>
        <strain evidence="3">fly-1011</strain>
    </source>
</reference>
<proteinExistence type="predicted"/>
<sequence>MALSDMGIMAKELLKLLAKYFVAFIPLLIIWFFVHQNSNLKRDIGELEKDKTSLTKQLSQQVKINKDYQARITRLNQLDIKYTQELASAKNEINTLRDAVNSGNKRVYVKAECPAVTKNSTESGSNETSARLNKAAEQDYLRLREMIVENEQQTLYLQDYIKTECLR</sequence>